<name>A4FYG5_METM5</name>
<gene>
    <name evidence="1" type="ordered locus">MmarC5_0943</name>
</gene>
<dbReference type="STRING" id="402880.MmarC5_0943"/>
<accession>A4FYG5</accession>
<protein>
    <recommendedName>
        <fullName evidence="3">Restriction endonuclease</fullName>
    </recommendedName>
</protein>
<reference evidence="1 2" key="1">
    <citation type="submission" date="2007-03" db="EMBL/GenBank/DDBJ databases">
        <title>Complete sequence of chromosome of Methanococcus maripaludis C5.</title>
        <authorList>
            <consortium name="US DOE Joint Genome Institute"/>
            <person name="Copeland A."/>
            <person name="Lucas S."/>
            <person name="Lapidus A."/>
            <person name="Barry K."/>
            <person name="Glavina del Rio T."/>
            <person name="Dalin E."/>
            <person name="Tice H."/>
            <person name="Pitluck S."/>
            <person name="Chertkov O."/>
            <person name="Brettin T."/>
            <person name="Bruce D."/>
            <person name="Han C."/>
            <person name="Detter J.C."/>
            <person name="Schmutz J."/>
            <person name="Larimer F."/>
            <person name="Land M."/>
            <person name="Hauser L."/>
            <person name="Kyrpides N."/>
            <person name="Mikhailova N."/>
            <person name="Sieprawska-Lupa M."/>
            <person name="Whitman W.B."/>
            <person name="Richardson P."/>
        </authorList>
    </citation>
    <scope>NUCLEOTIDE SEQUENCE [LARGE SCALE GENOMIC DNA]</scope>
    <source>
        <strain evidence="2">C5 / ATCC BAA-1333</strain>
    </source>
</reference>
<dbReference type="AlphaFoldDB" id="A4FYG5"/>
<organism evidence="1 2">
    <name type="scientific">Methanococcus maripaludis (strain C5 / ATCC BAA-1333)</name>
    <dbReference type="NCBI Taxonomy" id="402880"/>
    <lineage>
        <taxon>Archaea</taxon>
        <taxon>Methanobacteriati</taxon>
        <taxon>Methanobacteriota</taxon>
        <taxon>Methanomada group</taxon>
        <taxon>Methanococci</taxon>
        <taxon>Methanococcales</taxon>
        <taxon>Methanococcaceae</taxon>
        <taxon>Methanococcus</taxon>
    </lineage>
</organism>
<dbReference type="EMBL" id="CP000609">
    <property type="protein sequence ID" value="ABO35249.1"/>
    <property type="molecule type" value="Genomic_DNA"/>
</dbReference>
<dbReference type="HOGENOM" id="CLU_118412_0_0_2"/>
<evidence type="ECO:0008006" key="3">
    <source>
        <dbReference type="Google" id="ProtNLM"/>
    </source>
</evidence>
<evidence type="ECO:0000313" key="2">
    <source>
        <dbReference type="Proteomes" id="UP000000253"/>
    </source>
</evidence>
<sequence>MFKSIKWASIESLEEHKPKKSEQTKKNKRITKKEAFKKGKAFELYCLDIFPENEFDLLEMTHNPNSANGRFVESDLNPDLKFRDKKTNTIFSVECKYRSNLFKGAFKWAKYKDQADRYREFEQEHGIPVYIAMGLGGTPEEPEQMFIMPLKEIKYNSVYPSALEDYEIIESEDVFKILR</sequence>
<dbReference type="Proteomes" id="UP000000253">
    <property type="component" value="Chromosome"/>
</dbReference>
<dbReference type="RefSeq" id="WP_011868703.1">
    <property type="nucleotide sequence ID" value="NC_009135.1"/>
</dbReference>
<dbReference type="eggNOG" id="arCOG03518">
    <property type="taxonomic scope" value="Archaea"/>
</dbReference>
<evidence type="ECO:0000313" key="1">
    <source>
        <dbReference type="EMBL" id="ABO35249.1"/>
    </source>
</evidence>
<dbReference type="OrthoDB" id="62140at2157"/>
<proteinExistence type="predicted"/>
<dbReference type="GeneID" id="4928203"/>
<dbReference type="KEGG" id="mmq:MmarC5_0943"/>